<feature type="domain" description="MD-2-related lipid-recognition" evidence="2">
    <location>
        <begin position="27"/>
        <end position="166"/>
    </location>
</feature>
<evidence type="ECO:0000313" key="4">
    <source>
        <dbReference type="RefSeq" id="XP_018012973.1"/>
    </source>
</evidence>
<dbReference type="OrthoDB" id="6339677at2759"/>
<gene>
    <name evidence="4" type="primary">LOC108670034</name>
</gene>
<keyword evidence="1" id="KW-0732">Signal</keyword>
<dbReference type="InterPro" id="IPR003172">
    <property type="entry name" value="ML_dom"/>
</dbReference>
<evidence type="ECO:0000313" key="3">
    <source>
        <dbReference type="Proteomes" id="UP000694843"/>
    </source>
</evidence>
<dbReference type="AlphaFoldDB" id="A0A8B7NH65"/>
<sequence>MMYRTLLHLCFISLALAAIRVDQKRGFKFCDTPQLAQLVSVEVEGPGCSRWPCLLFPGRSGAFKITLYNQNEEAINDLNSDIHGTVRLNGVAGLTGRQKVGMPGEVKKKACQFTNPGCPIPPHSYFEITKVVTVPMQARMAHGMMMTEFKVNDGRGRTLTCFKAPVLLGK</sequence>
<organism evidence="3 4">
    <name type="scientific">Hyalella azteca</name>
    <name type="common">Amphipod</name>
    <dbReference type="NCBI Taxonomy" id="294128"/>
    <lineage>
        <taxon>Eukaryota</taxon>
        <taxon>Metazoa</taxon>
        <taxon>Ecdysozoa</taxon>
        <taxon>Arthropoda</taxon>
        <taxon>Crustacea</taxon>
        <taxon>Multicrustacea</taxon>
        <taxon>Malacostraca</taxon>
        <taxon>Eumalacostraca</taxon>
        <taxon>Peracarida</taxon>
        <taxon>Amphipoda</taxon>
        <taxon>Senticaudata</taxon>
        <taxon>Talitrida</taxon>
        <taxon>Talitroidea</taxon>
        <taxon>Hyalellidae</taxon>
        <taxon>Hyalella</taxon>
    </lineage>
</organism>
<feature type="chain" id="PRO_5034055823" evidence="1">
    <location>
        <begin position="18"/>
        <end position="170"/>
    </location>
</feature>
<dbReference type="RefSeq" id="XP_018012973.1">
    <property type="nucleotide sequence ID" value="XM_018157484.1"/>
</dbReference>
<dbReference type="KEGG" id="hazt:108670034"/>
<dbReference type="Gene3D" id="2.60.40.770">
    <property type="match status" value="1"/>
</dbReference>
<protein>
    <submittedName>
        <fullName evidence="4">Uncharacterized protein LOC108670034</fullName>
    </submittedName>
</protein>
<keyword evidence="3" id="KW-1185">Reference proteome</keyword>
<dbReference type="GeneID" id="108670034"/>
<accession>A0A8B7NH65</accession>
<dbReference type="SUPFAM" id="SSF81296">
    <property type="entry name" value="E set domains"/>
    <property type="match status" value="1"/>
</dbReference>
<dbReference type="Proteomes" id="UP000694843">
    <property type="component" value="Unplaced"/>
</dbReference>
<evidence type="ECO:0000256" key="1">
    <source>
        <dbReference type="SAM" id="SignalP"/>
    </source>
</evidence>
<evidence type="ECO:0000259" key="2">
    <source>
        <dbReference type="Pfam" id="PF02221"/>
    </source>
</evidence>
<proteinExistence type="predicted"/>
<dbReference type="InterPro" id="IPR014756">
    <property type="entry name" value="Ig_E-set"/>
</dbReference>
<dbReference type="Pfam" id="PF02221">
    <property type="entry name" value="E1_DerP2_DerF2"/>
    <property type="match status" value="1"/>
</dbReference>
<reference evidence="4" key="1">
    <citation type="submission" date="2025-08" db="UniProtKB">
        <authorList>
            <consortium name="RefSeq"/>
        </authorList>
    </citation>
    <scope>IDENTIFICATION</scope>
    <source>
        <tissue evidence="4">Whole organism</tissue>
    </source>
</reference>
<feature type="signal peptide" evidence="1">
    <location>
        <begin position="1"/>
        <end position="17"/>
    </location>
</feature>
<name>A0A8B7NH65_HYAAZ</name>